<keyword evidence="3" id="KW-0813">Transport</keyword>
<protein>
    <submittedName>
        <fullName evidence="14">Pleiotropic drug resistance protein 3-like isoform X1</fullName>
    </submittedName>
</protein>
<dbReference type="Pfam" id="PF19055">
    <property type="entry name" value="ABC2_membrane_7"/>
    <property type="match status" value="1"/>
</dbReference>
<keyword evidence="4 11" id="KW-0812">Transmembrane</keyword>
<feature type="transmembrane region" description="Helical" evidence="11">
    <location>
        <begin position="747"/>
        <end position="771"/>
    </location>
</feature>
<dbReference type="OrthoDB" id="66620at2759"/>
<dbReference type="InterPro" id="IPR043926">
    <property type="entry name" value="ABCG_dom"/>
</dbReference>
<dbReference type="GO" id="GO:0016887">
    <property type="term" value="F:ATP hydrolysis activity"/>
    <property type="evidence" value="ECO:0007669"/>
    <property type="project" value="InterPro"/>
</dbReference>
<keyword evidence="8 11" id="KW-1133">Transmembrane helix</keyword>
<feature type="transmembrane region" description="Helical" evidence="11">
    <location>
        <begin position="1325"/>
        <end position="1346"/>
    </location>
</feature>
<keyword evidence="7" id="KW-0067">ATP-binding</keyword>
<evidence type="ECO:0000313" key="14">
    <source>
        <dbReference type="RefSeq" id="XP_031397819.1"/>
    </source>
</evidence>
<dbReference type="InterPro" id="IPR027417">
    <property type="entry name" value="P-loop_NTPase"/>
</dbReference>
<reference evidence="14" key="2">
    <citation type="submission" date="2025-08" db="UniProtKB">
        <authorList>
            <consortium name="RefSeq"/>
        </authorList>
    </citation>
    <scope>IDENTIFICATION</scope>
    <source>
        <tissue evidence="14">Leaf</tissue>
    </source>
</reference>
<dbReference type="Pfam" id="PF01061">
    <property type="entry name" value="ABC2_membrane"/>
    <property type="match status" value="2"/>
</dbReference>
<dbReference type="Proteomes" id="UP000515151">
    <property type="component" value="Chromosome 5"/>
</dbReference>
<evidence type="ECO:0000256" key="3">
    <source>
        <dbReference type="ARBA" id="ARBA00022448"/>
    </source>
</evidence>
<feature type="transmembrane region" description="Helical" evidence="11">
    <location>
        <begin position="1212"/>
        <end position="1232"/>
    </location>
</feature>
<keyword evidence="5" id="KW-0677">Repeat</keyword>
<dbReference type="RefSeq" id="XP_031397819.1">
    <property type="nucleotide sequence ID" value="XM_031541959.1"/>
</dbReference>
<dbReference type="FunFam" id="3.40.50.300:FF:000179">
    <property type="entry name" value="ABC transporter G family member 34"/>
    <property type="match status" value="1"/>
</dbReference>
<feature type="transmembrane region" description="Helical" evidence="11">
    <location>
        <begin position="1406"/>
        <end position="1428"/>
    </location>
</feature>
<evidence type="ECO:0000259" key="12">
    <source>
        <dbReference type="PROSITE" id="PS50893"/>
    </source>
</evidence>
<dbReference type="GO" id="GO:0140359">
    <property type="term" value="F:ABC-type transporter activity"/>
    <property type="evidence" value="ECO:0007669"/>
    <property type="project" value="InterPro"/>
</dbReference>
<dbReference type="Pfam" id="PF08370">
    <property type="entry name" value="PDR_assoc"/>
    <property type="match status" value="1"/>
</dbReference>
<feature type="region of interest" description="Disordered" evidence="10">
    <location>
        <begin position="794"/>
        <end position="824"/>
    </location>
</feature>
<dbReference type="Pfam" id="PF00005">
    <property type="entry name" value="ABC_tran"/>
    <property type="match status" value="2"/>
</dbReference>
<evidence type="ECO:0000256" key="6">
    <source>
        <dbReference type="ARBA" id="ARBA00022741"/>
    </source>
</evidence>
<dbReference type="InterPro" id="IPR034003">
    <property type="entry name" value="ABCG_PDR_2"/>
</dbReference>
<feature type="domain" description="ABC transporter" evidence="12">
    <location>
        <begin position="148"/>
        <end position="427"/>
    </location>
</feature>
<dbReference type="GeneID" id="116208484"/>
<dbReference type="PANTHER" id="PTHR19241">
    <property type="entry name" value="ATP-BINDING CASSETTE TRANSPORTER"/>
    <property type="match status" value="1"/>
</dbReference>
<dbReference type="Gene3D" id="3.40.50.300">
    <property type="entry name" value="P-loop containing nucleotide triphosphate hydrolases"/>
    <property type="match status" value="2"/>
</dbReference>
<dbReference type="InterPro" id="IPR013525">
    <property type="entry name" value="ABC2_TM"/>
</dbReference>
<gene>
    <name evidence="14" type="primary">LOC116208484</name>
</gene>
<evidence type="ECO:0000256" key="11">
    <source>
        <dbReference type="SAM" id="Phobius"/>
    </source>
</evidence>
<dbReference type="InterPro" id="IPR003439">
    <property type="entry name" value="ABC_transporter-like_ATP-bd"/>
</dbReference>
<reference evidence="13" key="1">
    <citation type="journal article" date="2020" name="Plant Biotechnol. J.">
        <title>The pomegranate (Punica granatum L.) draft genome dissects genetic divergence between soft- and hard-seeded cultivars.</title>
        <authorList>
            <person name="Luo X."/>
            <person name="Li H."/>
            <person name="Wu Z."/>
            <person name="Yao W."/>
            <person name="Zhao P."/>
            <person name="Cao D."/>
            <person name="Yu H."/>
            <person name="Li K."/>
            <person name="Poudel K."/>
            <person name="Zhao D."/>
            <person name="Zhang F."/>
            <person name="Xia X."/>
            <person name="Chen L."/>
            <person name="Wang Q."/>
            <person name="Jing D."/>
            <person name="Cao S."/>
        </authorList>
    </citation>
    <scope>NUCLEOTIDE SEQUENCE [LARGE SCALE GENOMIC DNA]</scope>
    <source>
        <strain evidence="13">cv. Tunisia</strain>
    </source>
</reference>
<dbReference type="SMART" id="SM00382">
    <property type="entry name" value="AAA"/>
    <property type="match status" value="2"/>
</dbReference>
<dbReference type="InterPro" id="IPR013581">
    <property type="entry name" value="PDR_assoc"/>
</dbReference>
<comment type="subcellular location">
    <subcellularLocation>
        <location evidence="1">Membrane</location>
        <topology evidence="1">Multi-pass membrane protein</topology>
    </subcellularLocation>
</comment>
<sequence>MELTAAAVNLRSVLGRQVSELSSAAAADSHVEEEVDDELRLQWAAIARLPTIRLLRTSLFDQAEAAGKKKVVVDVTKLGANERHLFIEKLISHIESDNLRLLQKLRERIDRVNVKLPTVEVRFENLSVEAECEVVRGKPLPTLWNSLRRLLSISMEVISCKSQERKIRILHNVSGIIKPSRLTLLLGSPGCGKTTLLMALAGKLNHSLEVSGDISYNGYRLDEFVPQKTSAYISQHDEHIPEMTVRETIDFSARCQGIGSRADMMMEVSKIERREGIVPDLDIDTYMKAISVQGQERNLQTDYILKILGLDICANIMVGDALRRGISGGQKRRLTTGEMIVGPMKTLFMDDISTGLDSSTTYQIVSCLQHLVHLTDATAFVSLLQPAPETFNLFDDLVLMSEGKIVYHGPRNSALEFFQHCGFKCPKRKGVADFLQEVLSRKDQAQYWCRSDILYSYISVDQFCEMFRKSYMGQNLQDGLSVAYDRSQSHEVALSFSTYSLSKKEIFKACMSRELLLMKRNSFIYVFKTMQLIVTALITMTVFIRTEMHVDLTHGNYLMGALFYTLIRLLTNGVAELTLTVSRLPVFYKQQSFYLYPAWAYCISSSLLKIPFSLMDSLLWTAMTYYVIGYSPEFSRFFYHFLLLFALHLASTSICRLIASIFKTIVAATTFGSLTLVLMLMFGGFILPRPSLPSWLRWGFWLSPMTYGEIGITLNEFLAPRWQEVSSRGTTLGGDLLTSHGLNFDGYFYWISLAALFGLTVLFDVGFILALTYTNPLGMSRVVISQKKLSTLQRQEAHTNSTRSENSSTIHSSAKTSKERSASTGKMALPFEPLSISFKNVQYYVDTPPEMMARGFKEKKLQLLCDITGAFRPGVLTALMGVSGAGKTTLMDVLSGRKTDGTIEGDIRVGGFPKVQKTFARVSGYCEQFDIHSPHITVEESIMYSAWLRLPVEISSETKTKFVEEVIETIELDDIKDCLVGLPGQSGLSTEQRKRLTIAVELVSNPSIIFMDEPTSGLDARAAAVVMRTVKNVVSTGRTTVCTIHQPSIDVFEAFDELILMKLGGRIIYSGKLGHHSSELIKYFEEIPGVPKITDNYNPATWMLEVTSASTEEKLDLDFCVKYKESDQYKATAELVRQLSEPNPISTDLHFPTRYPQRFHEQLTACLWKQHLSYWRSPDYNLVRLMFMVISSLLFGALFWQKGQDIANEQDLFNVFGSMYIAVIFLGLNYCSSVLPLVATERTVLYRETFAGMYSSSAYSFAQVIVEIPYMLVQSILYTAITYPMIGFYWSAHKILWYFYTTFCTFSYFVYLGMLMMSVSSNLQVASVLASAVYTILNLFSGFLIPGPKIPKWWIWCYWICPTSWSLRGFLTSQYGDVGKDILIFGDRKQISSFLEDYYSFHNSQLGIVAVVLAVFPIGYASLFAYCISKLKFQRR</sequence>
<dbReference type="GO" id="GO:0005524">
    <property type="term" value="F:ATP binding"/>
    <property type="evidence" value="ECO:0007669"/>
    <property type="project" value="UniProtKB-KW"/>
</dbReference>
<name>A0A6P8DTW0_PUNGR</name>
<dbReference type="SUPFAM" id="SSF52540">
    <property type="entry name" value="P-loop containing nucleoside triphosphate hydrolases"/>
    <property type="match status" value="2"/>
</dbReference>
<feature type="transmembrane region" description="Helical" evidence="11">
    <location>
        <begin position="1297"/>
        <end position="1319"/>
    </location>
</feature>
<organism evidence="13 14">
    <name type="scientific">Punica granatum</name>
    <name type="common">Pomegranate</name>
    <dbReference type="NCBI Taxonomy" id="22663"/>
    <lineage>
        <taxon>Eukaryota</taxon>
        <taxon>Viridiplantae</taxon>
        <taxon>Streptophyta</taxon>
        <taxon>Embryophyta</taxon>
        <taxon>Tracheophyta</taxon>
        <taxon>Spermatophyta</taxon>
        <taxon>Magnoliopsida</taxon>
        <taxon>eudicotyledons</taxon>
        <taxon>Gunneridae</taxon>
        <taxon>Pentapetalae</taxon>
        <taxon>rosids</taxon>
        <taxon>malvids</taxon>
        <taxon>Myrtales</taxon>
        <taxon>Lythraceae</taxon>
        <taxon>Punica</taxon>
    </lineage>
</organism>
<dbReference type="CDD" id="cd03232">
    <property type="entry name" value="ABCG_PDR_domain2"/>
    <property type="match status" value="1"/>
</dbReference>
<dbReference type="FunFam" id="3.40.50.300:FF:000157">
    <property type="entry name" value="ABC transporter G family member 34"/>
    <property type="match status" value="1"/>
</dbReference>
<feature type="transmembrane region" description="Helical" evidence="11">
    <location>
        <begin position="593"/>
        <end position="614"/>
    </location>
</feature>
<evidence type="ECO:0000256" key="8">
    <source>
        <dbReference type="ARBA" id="ARBA00022989"/>
    </source>
</evidence>
<feature type="transmembrane region" description="Helical" evidence="11">
    <location>
        <begin position="665"/>
        <end position="687"/>
    </location>
</feature>
<feature type="transmembrane region" description="Helical" evidence="11">
    <location>
        <begin position="637"/>
        <end position="658"/>
    </location>
</feature>
<feature type="transmembrane region" description="Helical" evidence="11">
    <location>
        <begin position="1268"/>
        <end position="1290"/>
    </location>
</feature>
<dbReference type="InterPro" id="IPR003593">
    <property type="entry name" value="AAA+_ATPase"/>
</dbReference>
<proteinExistence type="inferred from homology"/>
<evidence type="ECO:0000256" key="10">
    <source>
        <dbReference type="SAM" id="MobiDB-lite"/>
    </source>
</evidence>
<comment type="similarity">
    <text evidence="2">Belongs to the ABC transporter superfamily. ABCG family. PDR (TC 3.A.1.205) subfamily.</text>
</comment>
<feature type="transmembrane region" description="Helical" evidence="11">
    <location>
        <begin position="1182"/>
        <end position="1200"/>
    </location>
</feature>
<evidence type="ECO:0000256" key="2">
    <source>
        <dbReference type="ARBA" id="ARBA00006012"/>
    </source>
</evidence>
<evidence type="ECO:0000256" key="5">
    <source>
        <dbReference type="ARBA" id="ARBA00022737"/>
    </source>
</evidence>
<evidence type="ECO:0000256" key="1">
    <source>
        <dbReference type="ARBA" id="ARBA00004141"/>
    </source>
</evidence>
<evidence type="ECO:0000256" key="4">
    <source>
        <dbReference type="ARBA" id="ARBA00022692"/>
    </source>
</evidence>
<evidence type="ECO:0000313" key="13">
    <source>
        <dbReference type="Proteomes" id="UP000515151"/>
    </source>
</evidence>
<feature type="domain" description="ABC transporter" evidence="12">
    <location>
        <begin position="836"/>
        <end position="1089"/>
    </location>
</feature>
<keyword evidence="9 11" id="KW-0472">Membrane</keyword>
<dbReference type="PROSITE" id="PS50893">
    <property type="entry name" value="ABC_TRANSPORTER_2"/>
    <property type="match status" value="2"/>
</dbReference>
<accession>A0A6P8DTW0</accession>
<feature type="compositionally biased region" description="Polar residues" evidence="10">
    <location>
        <begin position="794"/>
        <end position="815"/>
    </location>
</feature>
<evidence type="ECO:0000256" key="9">
    <source>
        <dbReference type="ARBA" id="ARBA00023136"/>
    </source>
</evidence>
<evidence type="ECO:0000256" key="7">
    <source>
        <dbReference type="ARBA" id="ARBA00022840"/>
    </source>
</evidence>
<feature type="transmembrane region" description="Helical" evidence="11">
    <location>
        <begin position="523"/>
        <end position="545"/>
    </location>
</feature>
<keyword evidence="13" id="KW-1185">Reference proteome</keyword>
<keyword evidence="6" id="KW-0547">Nucleotide-binding</keyword>
<dbReference type="GO" id="GO:0005886">
    <property type="term" value="C:plasma membrane"/>
    <property type="evidence" value="ECO:0007669"/>
    <property type="project" value="UniProtKB-ARBA"/>
</dbReference>